<evidence type="ECO:0000313" key="3">
    <source>
        <dbReference type="Proteomes" id="UP000540656"/>
    </source>
</evidence>
<dbReference type="Pfam" id="PF02627">
    <property type="entry name" value="CMD"/>
    <property type="match status" value="1"/>
</dbReference>
<dbReference type="PANTHER" id="PTHR34846:SF5">
    <property type="entry name" value="CARBOXYMUCONOLACTONE DECARBOXYLASE-LIKE DOMAIN-CONTAINING PROTEIN"/>
    <property type="match status" value="1"/>
</dbReference>
<evidence type="ECO:0000313" key="2">
    <source>
        <dbReference type="EMBL" id="NYG57571.1"/>
    </source>
</evidence>
<organism evidence="2 3">
    <name type="scientific">Nocardioides daedukensis</name>
    <dbReference type="NCBI Taxonomy" id="634462"/>
    <lineage>
        <taxon>Bacteria</taxon>
        <taxon>Bacillati</taxon>
        <taxon>Actinomycetota</taxon>
        <taxon>Actinomycetes</taxon>
        <taxon>Propionibacteriales</taxon>
        <taxon>Nocardioidaceae</taxon>
        <taxon>Nocardioides</taxon>
    </lineage>
</organism>
<reference evidence="2 3" key="1">
    <citation type="submission" date="2020-07" db="EMBL/GenBank/DDBJ databases">
        <title>Sequencing the genomes of 1000 actinobacteria strains.</title>
        <authorList>
            <person name="Klenk H.-P."/>
        </authorList>
    </citation>
    <scope>NUCLEOTIDE SEQUENCE [LARGE SCALE GENOMIC DNA]</scope>
    <source>
        <strain evidence="2 3">DSM 23819</strain>
    </source>
</reference>
<keyword evidence="3" id="KW-1185">Reference proteome</keyword>
<feature type="domain" description="Carboxymuconolactone decarboxylase-like" evidence="1">
    <location>
        <begin position="47"/>
        <end position="110"/>
    </location>
</feature>
<dbReference type="Gene3D" id="1.20.1290.10">
    <property type="entry name" value="AhpD-like"/>
    <property type="match status" value="1"/>
</dbReference>
<comment type="caution">
    <text evidence="2">The sequence shown here is derived from an EMBL/GenBank/DDBJ whole genome shotgun (WGS) entry which is preliminary data.</text>
</comment>
<gene>
    <name evidence="2" type="ORF">BJ980_000494</name>
</gene>
<dbReference type="PANTHER" id="PTHR34846">
    <property type="entry name" value="4-CARBOXYMUCONOLACTONE DECARBOXYLASE FAMILY PROTEIN (AFU_ORTHOLOGUE AFUA_6G11590)"/>
    <property type="match status" value="1"/>
</dbReference>
<dbReference type="InterPro" id="IPR003779">
    <property type="entry name" value="CMD-like"/>
</dbReference>
<name>A0A7Y9RY68_9ACTN</name>
<dbReference type="Proteomes" id="UP000540656">
    <property type="component" value="Unassembled WGS sequence"/>
</dbReference>
<accession>A0A7Y9RY68</accession>
<keyword evidence="2" id="KW-0560">Oxidoreductase</keyword>
<proteinExistence type="predicted"/>
<dbReference type="GO" id="GO:0051920">
    <property type="term" value="F:peroxiredoxin activity"/>
    <property type="evidence" value="ECO:0007669"/>
    <property type="project" value="InterPro"/>
</dbReference>
<sequence>MSGQARLAPGSMRDVGPFIWLFSRIAGKVSRTEPPAVFLTLGRNRRLFWGWLHFAGTLMPGGRLARRETELVILRVAASAGSDYEWEQHAGLGRRAGLTAGEIDAVALLAGAQGPQGMEQHDWSLRDRLLLDVTDELLASQDLSDETWRRLRDVLDERTAVELLMLVGHYRMLATTLKALRVQPDRRL</sequence>
<dbReference type="RefSeq" id="WP_343047653.1">
    <property type="nucleotide sequence ID" value="NZ_JACCAA010000001.1"/>
</dbReference>
<dbReference type="EMBL" id="JACCAA010000001">
    <property type="protein sequence ID" value="NYG57571.1"/>
    <property type="molecule type" value="Genomic_DNA"/>
</dbReference>
<dbReference type="SUPFAM" id="SSF69118">
    <property type="entry name" value="AhpD-like"/>
    <property type="match status" value="1"/>
</dbReference>
<dbReference type="AlphaFoldDB" id="A0A7Y9RY68"/>
<dbReference type="InterPro" id="IPR029032">
    <property type="entry name" value="AhpD-like"/>
</dbReference>
<evidence type="ECO:0000259" key="1">
    <source>
        <dbReference type="Pfam" id="PF02627"/>
    </source>
</evidence>
<protein>
    <submittedName>
        <fullName evidence="2">Alkylhydroperoxidase family enzyme</fullName>
    </submittedName>
</protein>
<keyword evidence="2" id="KW-0575">Peroxidase</keyword>